<evidence type="ECO:0000313" key="2">
    <source>
        <dbReference type="Proteomes" id="UP001597052"/>
    </source>
</evidence>
<reference evidence="1 2" key="1">
    <citation type="journal article" date="2019" name="Int. J. Syst. Evol. Microbiol.">
        <title>The Global Catalogue of Microorganisms (GCM) 10K type strain sequencing project: providing services to taxonomists for standard genome sequencing and annotation.</title>
        <authorList>
            <consortium name="The Broad Institute Genomics Platform"/>
            <consortium name="The Broad Institute Genome Sequencing Center for Infectious Disease"/>
            <person name="Wu L."/>
            <person name="Ma J."/>
        </authorList>
    </citation>
    <scope>NUCLEOTIDE SEQUENCE [LARGE SCALE GENOMIC DNA]</scope>
    <source>
        <strain evidence="1 2">CGMCC 1.10593</strain>
    </source>
</reference>
<evidence type="ECO:0000313" key="1">
    <source>
        <dbReference type="EMBL" id="MFD1643620.1"/>
    </source>
</evidence>
<dbReference type="EMBL" id="JBHUDM010000006">
    <property type="protein sequence ID" value="MFD1643620.1"/>
    <property type="molecule type" value="Genomic_DNA"/>
</dbReference>
<organism evidence="1 2">
    <name type="scientific">Halohasta litorea</name>
    <dbReference type="NCBI Taxonomy" id="869891"/>
    <lineage>
        <taxon>Archaea</taxon>
        <taxon>Methanobacteriati</taxon>
        <taxon>Methanobacteriota</taxon>
        <taxon>Stenosarchaea group</taxon>
        <taxon>Halobacteria</taxon>
        <taxon>Halobacteriales</taxon>
        <taxon>Haloferacaceae</taxon>
        <taxon>Halohasta</taxon>
    </lineage>
</organism>
<gene>
    <name evidence="1" type="ORF">ACFSBW_17250</name>
</gene>
<sequence>MVSTEFLESKLDGLADTPTATDLGYEDSELCTALSTQGFVEFRPDESAESAESAETWLRSDTESFIFSLEEWR</sequence>
<dbReference type="RefSeq" id="WP_256397604.1">
    <property type="nucleotide sequence ID" value="NZ_JANHDJ010000008.1"/>
</dbReference>
<protein>
    <submittedName>
        <fullName evidence="1">Uncharacterized protein</fullName>
    </submittedName>
</protein>
<name>A0ABD6DBB1_9EURY</name>
<accession>A0ABD6DBB1</accession>
<comment type="caution">
    <text evidence="1">The sequence shown here is derived from an EMBL/GenBank/DDBJ whole genome shotgun (WGS) entry which is preliminary data.</text>
</comment>
<proteinExistence type="predicted"/>
<dbReference type="Proteomes" id="UP001597052">
    <property type="component" value="Unassembled WGS sequence"/>
</dbReference>
<keyword evidence="2" id="KW-1185">Reference proteome</keyword>
<dbReference type="AlphaFoldDB" id="A0ABD6DBB1"/>